<proteinExistence type="predicted"/>
<dbReference type="SUPFAM" id="SSF51726">
    <property type="entry name" value="UROD/MetE-like"/>
    <property type="match status" value="1"/>
</dbReference>
<evidence type="ECO:0000313" key="2">
    <source>
        <dbReference type="EMBL" id="NYF97273.1"/>
    </source>
</evidence>
<dbReference type="Gene3D" id="3.20.20.210">
    <property type="match status" value="1"/>
</dbReference>
<dbReference type="AlphaFoldDB" id="A0A852VRD7"/>
<protein>
    <submittedName>
        <fullName evidence="2">Methionine synthase II (Cobalamin-independent)</fullName>
    </submittedName>
</protein>
<dbReference type="InterPro" id="IPR002629">
    <property type="entry name" value="Met_Synth_C/arc"/>
</dbReference>
<dbReference type="GO" id="GO:0008270">
    <property type="term" value="F:zinc ion binding"/>
    <property type="evidence" value="ECO:0007669"/>
    <property type="project" value="InterPro"/>
</dbReference>
<dbReference type="Pfam" id="PF01717">
    <property type="entry name" value="Meth_synt_2"/>
    <property type="match status" value="1"/>
</dbReference>
<sequence length="326" mass="34329">MTLASGIGSWPGERPREAVVTVRDLLGDGIPHLPELPARGPGADIIGRGAAMLADLHVETQPYGWRFTDRPSREEGRARGFLREDLDELAEAYDGWTGSLKLQVAGPWTLGASIELPRGERAVSDRGARRDIAGALAEGVRRHVADVERLVPAASVVVQIDEPGLPAVLEGRLPTQSGYGRLRAVGRGEVRDGLRTIIDALRGHTSVLHCCSGEVPVTLLRESGADGISLDTSRVDGPRWEQLAEAVEAGTTLWAGAVPTSGESDWRAARDRLVGDWHRIGLPDAALGDLVITPACGLAGAPPSSAVSVLRTTGDLATALTDLAAG</sequence>
<dbReference type="GO" id="GO:0009086">
    <property type="term" value="P:methionine biosynthetic process"/>
    <property type="evidence" value="ECO:0007669"/>
    <property type="project" value="InterPro"/>
</dbReference>
<keyword evidence="3" id="KW-1185">Reference proteome</keyword>
<feature type="domain" description="Cobalamin-independent methionine synthase MetE C-terminal/archaeal" evidence="1">
    <location>
        <begin position="7"/>
        <end position="317"/>
    </location>
</feature>
<accession>A0A852VRD7</accession>
<organism evidence="2 3">
    <name type="scientific">Janibacter cremeus</name>
    <dbReference type="NCBI Taxonomy" id="1285192"/>
    <lineage>
        <taxon>Bacteria</taxon>
        <taxon>Bacillati</taxon>
        <taxon>Actinomycetota</taxon>
        <taxon>Actinomycetes</taxon>
        <taxon>Micrococcales</taxon>
        <taxon>Intrasporangiaceae</taxon>
        <taxon>Janibacter</taxon>
    </lineage>
</organism>
<evidence type="ECO:0000259" key="1">
    <source>
        <dbReference type="Pfam" id="PF01717"/>
    </source>
</evidence>
<gene>
    <name evidence="2" type="ORF">BJY20_000665</name>
</gene>
<evidence type="ECO:0000313" key="3">
    <source>
        <dbReference type="Proteomes" id="UP000554054"/>
    </source>
</evidence>
<dbReference type="GO" id="GO:0003871">
    <property type="term" value="F:5-methyltetrahydropteroyltriglutamate-homocysteine S-methyltransferase activity"/>
    <property type="evidence" value="ECO:0007669"/>
    <property type="project" value="InterPro"/>
</dbReference>
<name>A0A852VRD7_9MICO</name>
<dbReference type="RefSeq" id="WP_185990233.1">
    <property type="nucleotide sequence ID" value="NZ_JACCAE010000001.1"/>
</dbReference>
<comment type="caution">
    <text evidence="2">The sequence shown here is derived from an EMBL/GenBank/DDBJ whole genome shotgun (WGS) entry which is preliminary data.</text>
</comment>
<reference evidence="2 3" key="1">
    <citation type="submission" date="2020-07" db="EMBL/GenBank/DDBJ databases">
        <title>Sequencing the genomes of 1000 actinobacteria strains.</title>
        <authorList>
            <person name="Klenk H.-P."/>
        </authorList>
    </citation>
    <scope>NUCLEOTIDE SEQUENCE [LARGE SCALE GENOMIC DNA]</scope>
    <source>
        <strain evidence="2 3">DSM 26154</strain>
    </source>
</reference>
<dbReference type="Proteomes" id="UP000554054">
    <property type="component" value="Unassembled WGS sequence"/>
</dbReference>
<dbReference type="EMBL" id="JACCAE010000001">
    <property type="protein sequence ID" value="NYF97273.1"/>
    <property type="molecule type" value="Genomic_DNA"/>
</dbReference>
<dbReference type="InterPro" id="IPR038071">
    <property type="entry name" value="UROD/MetE-like_sf"/>
</dbReference>